<gene>
    <name evidence="1" type="ORF">AB1Y20_020840</name>
</gene>
<dbReference type="AlphaFoldDB" id="A0AB34JUQ7"/>
<accession>A0AB34JUQ7</accession>
<keyword evidence="2" id="KW-1185">Reference proteome</keyword>
<organism evidence="1 2">
    <name type="scientific">Prymnesium parvum</name>
    <name type="common">Toxic golden alga</name>
    <dbReference type="NCBI Taxonomy" id="97485"/>
    <lineage>
        <taxon>Eukaryota</taxon>
        <taxon>Haptista</taxon>
        <taxon>Haptophyta</taxon>
        <taxon>Prymnesiophyceae</taxon>
        <taxon>Prymnesiales</taxon>
        <taxon>Prymnesiaceae</taxon>
        <taxon>Prymnesium</taxon>
    </lineage>
</organism>
<protein>
    <submittedName>
        <fullName evidence="1">Uncharacterized protein</fullName>
    </submittedName>
</protein>
<comment type="caution">
    <text evidence="1">The sequence shown here is derived from an EMBL/GenBank/DDBJ whole genome shotgun (WGS) entry which is preliminary data.</text>
</comment>
<sequence length="344" mass="38674">MSTYVDMWSRTQLLHIVRCSDELALRSSSSACLLSLPPLLTSLRHYRASLTADRSATMRSPPWRWRELSTLALASLALLLAAQAHASCACLRRRLSAWRRRAAPLRLPPSLRLASRSAAARLASPLAAWLREWRDCAAAAKARRRLAARCVAWWRRGGEARALRTWRRAAAARGEARARARRGAVRLALARWRRGGRRRISRRTAEAPDRSLAFWRRRALPRALATWRPRASRRSRLATARSAARRLAALALRQWRTRLLPLSPPRLAASRWRRHSALRAINSWAAAAALAAEARSRAAHARVALVGEAFVAWHVRFALDAVFAALASGCISQLRCRRRPLPQA</sequence>
<evidence type="ECO:0000313" key="2">
    <source>
        <dbReference type="Proteomes" id="UP001515480"/>
    </source>
</evidence>
<proteinExistence type="predicted"/>
<reference evidence="1 2" key="1">
    <citation type="journal article" date="2024" name="Science">
        <title>Giant polyketide synthase enzymes in the biosynthesis of giant marine polyether toxins.</title>
        <authorList>
            <person name="Fallon T.R."/>
            <person name="Shende V.V."/>
            <person name="Wierzbicki I.H."/>
            <person name="Pendleton A.L."/>
            <person name="Watervoot N.F."/>
            <person name="Auber R.P."/>
            <person name="Gonzalez D.J."/>
            <person name="Wisecaver J.H."/>
            <person name="Moore B.S."/>
        </authorList>
    </citation>
    <scope>NUCLEOTIDE SEQUENCE [LARGE SCALE GENOMIC DNA]</scope>
    <source>
        <strain evidence="1 2">12B1</strain>
    </source>
</reference>
<evidence type="ECO:0000313" key="1">
    <source>
        <dbReference type="EMBL" id="KAL1526019.1"/>
    </source>
</evidence>
<dbReference type="Proteomes" id="UP001515480">
    <property type="component" value="Unassembled WGS sequence"/>
</dbReference>
<dbReference type="EMBL" id="JBGBPQ010000004">
    <property type="protein sequence ID" value="KAL1526019.1"/>
    <property type="molecule type" value="Genomic_DNA"/>
</dbReference>
<name>A0AB34JUQ7_PRYPA</name>